<dbReference type="SUPFAM" id="SSF52266">
    <property type="entry name" value="SGNH hydrolase"/>
    <property type="match status" value="1"/>
</dbReference>
<dbReference type="EMBL" id="CP043732">
    <property type="protein sequence ID" value="QMU96464.1"/>
    <property type="molecule type" value="Genomic_DNA"/>
</dbReference>
<evidence type="ECO:0000313" key="2">
    <source>
        <dbReference type="EMBL" id="QMU96464.1"/>
    </source>
</evidence>
<organism evidence="2 3">
    <name type="scientific">Microbacterium esteraromaticum</name>
    <dbReference type="NCBI Taxonomy" id="57043"/>
    <lineage>
        <taxon>Bacteria</taxon>
        <taxon>Bacillati</taxon>
        <taxon>Actinomycetota</taxon>
        <taxon>Actinomycetes</taxon>
        <taxon>Micrococcales</taxon>
        <taxon>Microbacteriaceae</taxon>
        <taxon>Microbacterium</taxon>
    </lineage>
</organism>
<dbReference type="InterPro" id="IPR013830">
    <property type="entry name" value="SGNH_hydro"/>
</dbReference>
<dbReference type="InterPro" id="IPR036514">
    <property type="entry name" value="SGNH_hydro_sf"/>
</dbReference>
<feature type="domain" description="SGNH hydrolase-type esterase" evidence="1">
    <location>
        <begin position="94"/>
        <end position="261"/>
    </location>
</feature>
<dbReference type="AlphaFoldDB" id="A0A7D8AAS0"/>
<dbReference type="Gene3D" id="2.60.120.260">
    <property type="entry name" value="Galactose-binding domain-like"/>
    <property type="match status" value="1"/>
</dbReference>
<accession>A0A7D8AAS0</accession>
<evidence type="ECO:0000313" key="3">
    <source>
        <dbReference type="Proteomes" id="UP000515708"/>
    </source>
</evidence>
<proteinExistence type="predicted"/>
<dbReference type="Proteomes" id="UP000515708">
    <property type="component" value="Chromosome"/>
</dbReference>
<dbReference type="RefSeq" id="WP_182254888.1">
    <property type="nucleotide sequence ID" value="NZ_CP043732.1"/>
</dbReference>
<name>A0A7D8AAS0_9MICO</name>
<dbReference type="Gene3D" id="3.40.50.1110">
    <property type="entry name" value="SGNH hydrolase"/>
    <property type="match status" value="1"/>
</dbReference>
<dbReference type="Pfam" id="PF13472">
    <property type="entry name" value="Lipase_GDSL_2"/>
    <property type="match status" value="1"/>
</dbReference>
<gene>
    <name evidence="2" type="ORF">FVO59_04005</name>
</gene>
<reference evidence="2 3" key="1">
    <citation type="journal article" date="2020" name="Front. Microbiol.">
        <title>Design of Bacterial Strain-Specific qPCR Assays Using NGS Data and Publicly Available Resources and Its Application to Track Biocontrol Strains.</title>
        <authorList>
            <person name="Hernandez I."/>
            <person name="Sant C."/>
            <person name="Martinez R."/>
            <person name="Fernandez C."/>
        </authorList>
    </citation>
    <scope>NUCLEOTIDE SEQUENCE [LARGE SCALE GENOMIC DNA]</scope>
    <source>
        <strain evidence="2 3">B24</strain>
    </source>
</reference>
<sequence>MATGVRYRFVPRGTVLRVELRADDRAAPIDLVVDGQVAARREVPSGESFVAFDLPEGSSAELWLPQFGTVEVRSLLVDDLAPQELEFPERRWIAYGSSLTQCKSAAGPSETWPAILSRRCGLDLECIGLAGECHLDPAIADYIHDAEPDFVTLCIGINVYEQASFSARSFAPAVRAFIERVARSRAQTLVIGPVASPRFEDQLNRVGMSLDMMREHVHSASQDVFQRYSNVRYLDGRYLLSLSDDHLFLDGVHPTAEGHRVIAERMIDRFPEGELGLTPLVRR</sequence>
<protein>
    <recommendedName>
        <fullName evidence="1">SGNH hydrolase-type esterase domain-containing protein</fullName>
    </recommendedName>
</protein>
<evidence type="ECO:0000259" key="1">
    <source>
        <dbReference type="Pfam" id="PF13472"/>
    </source>
</evidence>